<protein>
    <recommendedName>
        <fullName evidence="1">RNA ligase domain-containing protein</fullName>
    </recommendedName>
</protein>
<proteinExistence type="predicted"/>
<name>A0A0F9P276_9ZZZZ</name>
<sequence>MTDTDRGFQRYMHIERLGNEEVDGIEDGTVLVFPKIDGTNSSIWVHNGVTYAGSRKRVLTVGSDNAGFNAWVFGDDPAATACRSLVQSNGVRLYGEWLVPHTFKGYRDDAWRRFWVFDVAVDRTREKDHERSVEFLSYDEYQPMLEAYGVDYISPLKVVTNGTREDFDTLLEQNHFLLPDGDGVGEGIVLKRYGYENRYGRTTWAKIVRQAFKEAHVREMGAPRLERASLVEASIVDATVTRELVEKTMAKIALQRDATGWRSEFIPQLLGTMFHEVVVEELWEQLKKHRNPVIDFKRLQREVVKATRLAVPDVF</sequence>
<organism evidence="2">
    <name type="scientific">marine sediment metagenome</name>
    <dbReference type="NCBI Taxonomy" id="412755"/>
    <lineage>
        <taxon>unclassified sequences</taxon>
        <taxon>metagenomes</taxon>
        <taxon>ecological metagenomes</taxon>
    </lineage>
</organism>
<dbReference type="SUPFAM" id="SSF56091">
    <property type="entry name" value="DNA ligase/mRNA capping enzyme, catalytic domain"/>
    <property type="match status" value="1"/>
</dbReference>
<dbReference type="Gene3D" id="3.30.470.30">
    <property type="entry name" value="DNA ligase/mRNA capping enzyme"/>
    <property type="match status" value="1"/>
</dbReference>
<dbReference type="InterPro" id="IPR021122">
    <property type="entry name" value="RNA_ligase_dom_REL/Rnl2"/>
</dbReference>
<gene>
    <name evidence="2" type="ORF">LCGC14_0955350</name>
</gene>
<reference evidence="2" key="1">
    <citation type="journal article" date="2015" name="Nature">
        <title>Complex archaea that bridge the gap between prokaryotes and eukaryotes.</title>
        <authorList>
            <person name="Spang A."/>
            <person name="Saw J.H."/>
            <person name="Jorgensen S.L."/>
            <person name="Zaremba-Niedzwiedzka K."/>
            <person name="Martijn J."/>
            <person name="Lind A.E."/>
            <person name="van Eijk R."/>
            <person name="Schleper C."/>
            <person name="Guy L."/>
            <person name="Ettema T.J."/>
        </authorList>
    </citation>
    <scope>NUCLEOTIDE SEQUENCE</scope>
</reference>
<accession>A0A0F9P276</accession>
<dbReference type="Pfam" id="PF09414">
    <property type="entry name" value="RNA_ligase"/>
    <property type="match status" value="1"/>
</dbReference>
<comment type="caution">
    <text evidence="2">The sequence shown here is derived from an EMBL/GenBank/DDBJ whole genome shotgun (WGS) entry which is preliminary data.</text>
</comment>
<evidence type="ECO:0000313" key="2">
    <source>
        <dbReference type="EMBL" id="KKN18477.1"/>
    </source>
</evidence>
<dbReference type="EMBL" id="LAZR01003423">
    <property type="protein sequence ID" value="KKN18477.1"/>
    <property type="molecule type" value="Genomic_DNA"/>
</dbReference>
<evidence type="ECO:0000259" key="1">
    <source>
        <dbReference type="Pfam" id="PF09414"/>
    </source>
</evidence>
<dbReference type="AlphaFoldDB" id="A0A0F9P276"/>
<feature type="domain" description="RNA ligase" evidence="1">
    <location>
        <begin position="30"/>
        <end position="208"/>
    </location>
</feature>